<keyword evidence="3" id="KW-0238">DNA-binding</keyword>
<dbReference type="PANTHER" id="PTHR30419:SF30">
    <property type="entry name" value="LYSR FAMILY TRANSCRIPTIONAL REGULATOR"/>
    <property type="match status" value="1"/>
</dbReference>
<keyword evidence="2" id="KW-0805">Transcription regulation</keyword>
<dbReference type="PANTHER" id="PTHR30419">
    <property type="entry name" value="HTH-TYPE TRANSCRIPTIONAL REGULATOR YBHD"/>
    <property type="match status" value="1"/>
</dbReference>
<evidence type="ECO:0000256" key="4">
    <source>
        <dbReference type="ARBA" id="ARBA00023163"/>
    </source>
</evidence>
<dbReference type="InterPro" id="IPR050950">
    <property type="entry name" value="HTH-type_LysR_regulators"/>
</dbReference>
<dbReference type="PROSITE" id="PS50931">
    <property type="entry name" value="HTH_LYSR"/>
    <property type="match status" value="1"/>
</dbReference>
<dbReference type="InterPro" id="IPR005119">
    <property type="entry name" value="LysR_subst-bd"/>
</dbReference>
<evidence type="ECO:0000256" key="3">
    <source>
        <dbReference type="ARBA" id="ARBA00023125"/>
    </source>
</evidence>
<accession>A0AA47LQH4</accession>
<keyword evidence="4" id="KW-0804">Transcription</keyword>
<dbReference type="GO" id="GO:0005829">
    <property type="term" value="C:cytosol"/>
    <property type="evidence" value="ECO:0007669"/>
    <property type="project" value="TreeGrafter"/>
</dbReference>
<dbReference type="Gene3D" id="3.40.190.290">
    <property type="match status" value="1"/>
</dbReference>
<evidence type="ECO:0000259" key="5">
    <source>
        <dbReference type="PROSITE" id="PS50931"/>
    </source>
</evidence>
<protein>
    <submittedName>
        <fullName evidence="6">LysR family transcriptional regulator</fullName>
    </submittedName>
</protein>
<dbReference type="Pfam" id="PF03466">
    <property type="entry name" value="LysR_substrate"/>
    <property type="match status" value="1"/>
</dbReference>
<evidence type="ECO:0000256" key="1">
    <source>
        <dbReference type="ARBA" id="ARBA00009437"/>
    </source>
</evidence>
<dbReference type="GO" id="GO:0003677">
    <property type="term" value="F:DNA binding"/>
    <property type="evidence" value="ECO:0007669"/>
    <property type="project" value="UniProtKB-KW"/>
</dbReference>
<dbReference type="FunFam" id="1.10.10.10:FF:000001">
    <property type="entry name" value="LysR family transcriptional regulator"/>
    <property type="match status" value="1"/>
</dbReference>
<dbReference type="Proteomes" id="UP001164748">
    <property type="component" value="Chromosome"/>
</dbReference>
<feature type="domain" description="HTH lysR-type" evidence="5">
    <location>
        <begin position="1"/>
        <end position="58"/>
    </location>
</feature>
<dbReference type="Gene3D" id="1.10.10.10">
    <property type="entry name" value="Winged helix-like DNA-binding domain superfamily/Winged helix DNA-binding domain"/>
    <property type="match status" value="1"/>
</dbReference>
<proteinExistence type="inferred from homology"/>
<evidence type="ECO:0000256" key="2">
    <source>
        <dbReference type="ARBA" id="ARBA00023015"/>
    </source>
</evidence>
<dbReference type="InterPro" id="IPR036388">
    <property type="entry name" value="WH-like_DNA-bd_sf"/>
</dbReference>
<evidence type="ECO:0000313" key="6">
    <source>
        <dbReference type="EMBL" id="WBA07714.1"/>
    </source>
</evidence>
<dbReference type="InterPro" id="IPR000847">
    <property type="entry name" value="LysR_HTH_N"/>
</dbReference>
<reference evidence="6" key="1">
    <citation type="submission" date="2022-09" db="EMBL/GenBank/DDBJ databases">
        <authorList>
            <person name="Li Z.-J."/>
        </authorList>
    </citation>
    <scope>NUCLEOTIDE SEQUENCE</scope>
    <source>
        <strain evidence="6">TGB11</strain>
    </source>
</reference>
<organism evidence="6 7">
    <name type="scientific">Salinivibrio kushneri</name>
    <dbReference type="NCBI Taxonomy" id="1908198"/>
    <lineage>
        <taxon>Bacteria</taxon>
        <taxon>Pseudomonadati</taxon>
        <taxon>Pseudomonadota</taxon>
        <taxon>Gammaproteobacteria</taxon>
        <taxon>Vibrionales</taxon>
        <taxon>Vibrionaceae</taxon>
        <taxon>Salinivibrio</taxon>
    </lineage>
</organism>
<dbReference type="SUPFAM" id="SSF53850">
    <property type="entry name" value="Periplasmic binding protein-like II"/>
    <property type="match status" value="1"/>
</dbReference>
<sequence length="298" mass="33556">MDIKQLRHVIAVAETKSFTLAAQRLHIAQPALSIAIKKLENQLGMPVFIRNDKRIQLTQEGQVLLQHAYRVVQQMQDAATAMDELKGLQKGEVRIGVPGMLGSYFFPELLMGFRRRYPTLKLTVVEAGTHSLRQMLLDGELDLAVINDREVPDSLETTHLISSQMVAVVATDHGLATHSTLDYQTFFAHELIMFRPGYFHRDYLDQVCDEHAITPKLSLETNLLAMILNIVRHGFAISALLDMVTEHESGIVGIPFTQPIKLDISIAWRKDGYLSLADRAFIDYVQQHNPSAKSSTLR</sequence>
<dbReference type="EMBL" id="CP114588">
    <property type="protein sequence ID" value="WBA07714.1"/>
    <property type="molecule type" value="Genomic_DNA"/>
</dbReference>
<evidence type="ECO:0000313" key="7">
    <source>
        <dbReference type="Proteomes" id="UP001164748"/>
    </source>
</evidence>
<dbReference type="PRINTS" id="PR00039">
    <property type="entry name" value="HTHLYSR"/>
</dbReference>
<name>A0AA47LQH4_9GAMM</name>
<gene>
    <name evidence="6" type="ORF">N8M53_07515</name>
</gene>
<dbReference type="InterPro" id="IPR036390">
    <property type="entry name" value="WH_DNA-bd_sf"/>
</dbReference>
<dbReference type="Pfam" id="PF00126">
    <property type="entry name" value="HTH_1"/>
    <property type="match status" value="1"/>
</dbReference>
<dbReference type="GO" id="GO:0003700">
    <property type="term" value="F:DNA-binding transcription factor activity"/>
    <property type="evidence" value="ECO:0007669"/>
    <property type="project" value="InterPro"/>
</dbReference>
<dbReference type="SUPFAM" id="SSF46785">
    <property type="entry name" value="Winged helix' DNA-binding domain"/>
    <property type="match status" value="1"/>
</dbReference>
<dbReference type="AlphaFoldDB" id="A0AA47LQH4"/>
<comment type="similarity">
    <text evidence="1">Belongs to the LysR transcriptional regulatory family.</text>
</comment>
<dbReference type="RefSeq" id="WP_269578328.1">
    <property type="nucleotide sequence ID" value="NZ_CP114588.1"/>
</dbReference>
<dbReference type="CDD" id="cd05466">
    <property type="entry name" value="PBP2_LTTR_substrate"/>
    <property type="match status" value="1"/>
</dbReference>